<sequence>MSKRGLVVLGVMLLFLATPVRPGGVDSDPKHLPDTHRKLNGVCTVTEALTWAVGDSGIILRRGGSPAWQPVDVAGIVQEHWDFHGVSFLNSNIGWVVGEKNGDPNSHLGIVLKTTNGGQTWFISWPSPPPGVRAIPFSDIHFANQRHGWITAGEKYMLRTNDGGYTWVWMLTEGRGG</sequence>
<proteinExistence type="predicted"/>
<evidence type="ECO:0000256" key="1">
    <source>
        <dbReference type="SAM" id="SignalP"/>
    </source>
</evidence>
<feature type="signal peptide" evidence="1">
    <location>
        <begin position="1"/>
        <end position="22"/>
    </location>
</feature>
<dbReference type="Proteomes" id="UP000315525">
    <property type="component" value="Unassembled WGS sequence"/>
</dbReference>
<evidence type="ECO:0000313" key="2">
    <source>
        <dbReference type="EMBL" id="TET44868.1"/>
    </source>
</evidence>
<reference evidence="2 3" key="1">
    <citation type="submission" date="2019-03" db="EMBL/GenBank/DDBJ databases">
        <title>Metabolic potential of uncultured bacteria and archaea associated with petroleum seepage in deep-sea sediments.</title>
        <authorList>
            <person name="Dong X."/>
            <person name="Hubert C."/>
        </authorList>
    </citation>
    <scope>NUCLEOTIDE SEQUENCE [LARGE SCALE GENOMIC DNA]</scope>
    <source>
        <strain evidence="2">E44_bin18</strain>
    </source>
</reference>
<accession>A0A523UQQ5</accession>
<dbReference type="SUPFAM" id="SSF110296">
    <property type="entry name" value="Oligoxyloglucan reducing end-specific cellobiohydrolase"/>
    <property type="match status" value="1"/>
</dbReference>
<dbReference type="EMBL" id="SOJN01000107">
    <property type="protein sequence ID" value="TET44868.1"/>
    <property type="molecule type" value="Genomic_DNA"/>
</dbReference>
<evidence type="ECO:0000313" key="3">
    <source>
        <dbReference type="Proteomes" id="UP000315525"/>
    </source>
</evidence>
<gene>
    <name evidence="2" type="ORF">E3J62_09140</name>
</gene>
<name>A0A523UQQ5_UNCT6</name>
<organism evidence="2 3">
    <name type="scientific">candidate division TA06 bacterium</name>
    <dbReference type="NCBI Taxonomy" id="2250710"/>
    <lineage>
        <taxon>Bacteria</taxon>
        <taxon>Bacteria division TA06</taxon>
    </lineage>
</organism>
<keyword evidence="1" id="KW-0732">Signal</keyword>
<dbReference type="PANTHER" id="PTHR47199:SF2">
    <property type="entry name" value="PHOTOSYSTEM II STABILITY_ASSEMBLY FACTOR HCF136, CHLOROPLASTIC"/>
    <property type="match status" value="1"/>
</dbReference>
<comment type="caution">
    <text evidence="2">The sequence shown here is derived from an EMBL/GenBank/DDBJ whole genome shotgun (WGS) entry which is preliminary data.</text>
</comment>
<evidence type="ECO:0008006" key="4">
    <source>
        <dbReference type="Google" id="ProtNLM"/>
    </source>
</evidence>
<dbReference type="AlphaFoldDB" id="A0A523UQQ5"/>
<protein>
    <recommendedName>
        <fullName evidence="4">Photosynthesis system II assembly factor Ycf48/Hcf136-like domain-containing protein</fullName>
    </recommendedName>
</protein>
<dbReference type="PANTHER" id="PTHR47199">
    <property type="entry name" value="PHOTOSYSTEM II STABILITY/ASSEMBLY FACTOR HCF136, CHLOROPLASTIC"/>
    <property type="match status" value="1"/>
</dbReference>
<feature type="chain" id="PRO_5021970874" description="Photosynthesis system II assembly factor Ycf48/Hcf136-like domain-containing protein" evidence="1">
    <location>
        <begin position="23"/>
        <end position="177"/>
    </location>
</feature>